<dbReference type="PANTHER" id="PTHR21250">
    <property type="entry name" value="PRE-RRNA-PROCESSING PROTEIN TSR2 HOMOLOG"/>
    <property type="match status" value="1"/>
</dbReference>
<dbReference type="InterPro" id="IPR019398">
    <property type="entry name" value="Pre-rRNA_process_TSR2"/>
</dbReference>
<keyword evidence="7" id="KW-1185">Reference proteome</keyword>
<feature type="compositionally biased region" description="Acidic residues" evidence="5">
    <location>
        <begin position="134"/>
        <end position="149"/>
    </location>
</feature>
<organism evidence="6 7">
    <name type="scientific">Coilia grayii</name>
    <name type="common">Gray's grenadier anchovy</name>
    <dbReference type="NCBI Taxonomy" id="363190"/>
    <lineage>
        <taxon>Eukaryota</taxon>
        <taxon>Metazoa</taxon>
        <taxon>Chordata</taxon>
        <taxon>Craniata</taxon>
        <taxon>Vertebrata</taxon>
        <taxon>Euteleostomi</taxon>
        <taxon>Actinopterygii</taxon>
        <taxon>Neopterygii</taxon>
        <taxon>Teleostei</taxon>
        <taxon>Clupei</taxon>
        <taxon>Clupeiformes</taxon>
        <taxon>Clupeoidei</taxon>
        <taxon>Engraulidae</taxon>
        <taxon>Coilinae</taxon>
        <taxon>Coilia</taxon>
    </lineage>
</organism>
<evidence type="ECO:0000256" key="5">
    <source>
        <dbReference type="SAM" id="MobiDB-lite"/>
    </source>
</evidence>
<feature type="compositionally biased region" description="Pro residues" evidence="5">
    <location>
        <begin position="160"/>
        <end position="173"/>
    </location>
</feature>
<dbReference type="AlphaFoldDB" id="A0ABD1KXI8"/>
<evidence type="ECO:0000256" key="2">
    <source>
        <dbReference type="ARBA" id="ARBA00006524"/>
    </source>
</evidence>
<keyword evidence="4" id="KW-0698">rRNA processing</keyword>
<feature type="region of interest" description="Disordered" evidence="5">
    <location>
        <begin position="121"/>
        <end position="187"/>
    </location>
</feature>
<reference evidence="6 7" key="1">
    <citation type="submission" date="2024-09" db="EMBL/GenBank/DDBJ databases">
        <title>A chromosome-level genome assembly of Gray's grenadier anchovy, Coilia grayii.</title>
        <authorList>
            <person name="Fu Z."/>
        </authorList>
    </citation>
    <scope>NUCLEOTIDE SEQUENCE [LARGE SCALE GENOMIC DNA]</scope>
    <source>
        <strain evidence="6">G4</strain>
        <tissue evidence="6">Muscle</tissue>
    </source>
</reference>
<accession>A0ABD1KXI8</accession>
<dbReference type="GO" id="GO:0006364">
    <property type="term" value="P:rRNA processing"/>
    <property type="evidence" value="ECO:0007669"/>
    <property type="project" value="UniProtKB-KW"/>
</dbReference>
<name>A0ABD1KXI8_9TELE</name>
<evidence type="ECO:0000256" key="1">
    <source>
        <dbReference type="ARBA" id="ARBA00002210"/>
    </source>
</evidence>
<comment type="similarity">
    <text evidence="2">Belongs to the TSR2 family.</text>
</comment>
<evidence type="ECO:0000313" key="6">
    <source>
        <dbReference type="EMBL" id="KAL2103443.1"/>
    </source>
</evidence>
<evidence type="ECO:0000313" key="7">
    <source>
        <dbReference type="Proteomes" id="UP001591681"/>
    </source>
</evidence>
<dbReference type="Proteomes" id="UP001591681">
    <property type="component" value="Unassembled WGS sequence"/>
</dbReference>
<dbReference type="Pfam" id="PF10273">
    <property type="entry name" value="WGG"/>
    <property type="match status" value="1"/>
</dbReference>
<dbReference type="EMBL" id="JBHFQA010000001">
    <property type="protein sequence ID" value="KAL2103443.1"/>
    <property type="molecule type" value="Genomic_DNA"/>
</dbReference>
<protein>
    <recommendedName>
        <fullName evidence="3">Pre-rRNA-processing protein TSR2 homolog</fullName>
    </recommendedName>
</protein>
<proteinExistence type="inferred from homology"/>
<comment type="function">
    <text evidence="1">May be involved in 20S pre-rRNA processing.</text>
</comment>
<evidence type="ECO:0000256" key="4">
    <source>
        <dbReference type="ARBA" id="ARBA00022552"/>
    </source>
</evidence>
<sequence length="187" mass="20590">MAALVASTRELFTEGVRAVLETWPVLQIAVDNGFGGVYSQQKADWMVDAVQQYFHDNSDLQQYEVEDFLSELMNNEFDTMVDDGSLPEVALQVCQMFKQCQQGKVEEVKGQISQLARKKSAGRVKATAVKSPAEEEEDESDEDDTEAMECDGAAGVSPNHAPPRPANPPAPPPDEADDGWTVVRKKK</sequence>
<evidence type="ECO:0000256" key="3">
    <source>
        <dbReference type="ARBA" id="ARBA00017551"/>
    </source>
</evidence>
<comment type="caution">
    <text evidence="6">The sequence shown here is derived from an EMBL/GenBank/DDBJ whole genome shotgun (WGS) entry which is preliminary data.</text>
</comment>
<gene>
    <name evidence="6" type="ORF">ACEWY4_000311</name>
</gene>